<dbReference type="Pfam" id="PF10229">
    <property type="entry name" value="MMADHC"/>
    <property type="match status" value="1"/>
</dbReference>
<dbReference type="Proteomes" id="UP001461498">
    <property type="component" value="Unassembled WGS sequence"/>
</dbReference>
<sequence length="247" mass="28049">MLFSKIFKLYGRNKWVEVSQKLSYSRKSSSNYQGTYKVLNRASNAIEDESSNQLQAHSNWELLTPQGFRFYLPGAIGPAWHDEISASFMPSTLNELDETELECNIQECPVLLRKDINELFAGTPAHGSCLTVVTLSQKTLKRSSEQDIERLTKQFMCAAQDICNKLKTAGYWADFINPFSGVPFNTPHFHSDLFKADKRFRCLGFHIKFQGSCKVISDNDSNKFIGSLFTTAPPSTSLLQNILWDHE</sequence>
<name>A0AAW1D8F0_9HEMI</name>
<proteinExistence type="predicted"/>
<accession>A0AAW1D8F0</accession>
<gene>
    <name evidence="1" type="ORF">O3M35_008873</name>
</gene>
<evidence type="ECO:0000313" key="1">
    <source>
        <dbReference type="EMBL" id="KAK9507046.1"/>
    </source>
</evidence>
<dbReference type="GO" id="GO:0005739">
    <property type="term" value="C:mitochondrion"/>
    <property type="evidence" value="ECO:0007669"/>
    <property type="project" value="TreeGrafter"/>
</dbReference>
<dbReference type="PANTHER" id="PTHR13192">
    <property type="entry name" value="MY011 PROTEIN"/>
    <property type="match status" value="1"/>
</dbReference>
<dbReference type="EMBL" id="JAPXFL010000005">
    <property type="protein sequence ID" value="KAK9507046.1"/>
    <property type="molecule type" value="Genomic_DNA"/>
</dbReference>
<comment type="caution">
    <text evidence="1">The sequence shown here is derived from an EMBL/GenBank/DDBJ whole genome shotgun (WGS) entry which is preliminary data.</text>
</comment>
<keyword evidence="2" id="KW-1185">Reference proteome</keyword>
<reference evidence="1 2" key="1">
    <citation type="submission" date="2022-12" db="EMBL/GenBank/DDBJ databases">
        <title>Chromosome-level genome assembly of true bugs.</title>
        <authorList>
            <person name="Ma L."/>
            <person name="Li H."/>
        </authorList>
    </citation>
    <scope>NUCLEOTIDE SEQUENCE [LARGE SCALE GENOMIC DNA]</scope>
    <source>
        <strain evidence="1">Lab_2022b</strain>
    </source>
</reference>
<dbReference type="PANTHER" id="PTHR13192:SF3">
    <property type="entry name" value="COBALAMIN TRAFFICKING PROTEIN CBLD"/>
    <property type="match status" value="1"/>
</dbReference>
<evidence type="ECO:0000313" key="2">
    <source>
        <dbReference type="Proteomes" id="UP001461498"/>
    </source>
</evidence>
<protein>
    <recommendedName>
        <fullName evidence="3">Methylmalonic aciduria and homocystinuria type D protein</fullName>
    </recommendedName>
</protein>
<organism evidence="1 2">
    <name type="scientific">Rhynocoris fuscipes</name>
    <dbReference type="NCBI Taxonomy" id="488301"/>
    <lineage>
        <taxon>Eukaryota</taxon>
        <taxon>Metazoa</taxon>
        <taxon>Ecdysozoa</taxon>
        <taxon>Arthropoda</taxon>
        <taxon>Hexapoda</taxon>
        <taxon>Insecta</taxon>
        <taxon>Pterygota</taxon>
        <taxon>Neoptera</taxon>
        <taxon>Paraneoptera</taxon>
        <taxon>Hemiptera</taxon>
        <taxon>Heteroptera</taxon>
        <taxon>Panheteroptera</taxon>
        <taxon>Cimicomorpha</taxon>
        <taxon>Reduviidae</taxon>
        <taxon>Harpactorinae</taxon>
        <taxon>Harpactorini</taxon>
        <taxon>Rhynocoris</taxon>
    </lineage>
</organism>
<dbReference type="AlphaFoldDB" id="A0AAW1D8F0"/>
<dbReference type="InterPro" id="IPR019362">
    <property type="entry name" value="MMADHC"/>
</dbReference>
<evidence type="ECO:0008006" key="3">
    <source>
        <dbReference type="Google" id="ProtNLM"/>
    </source>
</evidence>
<dbReference type="GO" id="GO:0009235">
    <property type="term" value="P:cobalamin metabolic process"/>
    <property type="evidence" value="ECO:0007669"/>
    <property type="project" value="InterPro"/>
</dbReference>